<sequence>MPFPSCFFTNSSSLKEAAKERKKQKMVAGGDFTVTVSKKEVVAAVLPLQDHWLPFSNLDLLLPPIDVSVFFCYHNPSLQSMTFASMVAILKRALAQTLVSYYALAGEVVPNPVGEPELLCNNRGVDFVNAFANVELSELNLYNPDESIKGKLVPNKKNGVLSIQATELNCGGLVVACTFDHRIADAYSINMFLVSWAELAQSRPISLLPSFRRSLLNPRRPGCVDPAFDDMYVPFYPPPPPKEPVEATHDHLISRIYYVTKDQLNELQSLASPNGCRRTKLESFSAFLWKMVAQCGATDNDKTSQMGIVVDGRIRLSQGDSYKSRLMGAYFGNVLSIPFGGQKIIQLMEKPLSCVANQVHAFLEKAVTQDHFLGLIDWVEAHRPQPAVAKIYINGSANGPAFVVSSGQRFPVSKVDFGWGKPAFGSYHFPWGGDAGYVMPMPSPLGNGDWVVYLHLLKKQIEMIEKEASDVFRPLASDYLEMSLMTSRQ</sequence>
<gene>
    <name evidence="1" type="ORF">Pint_32405</name>
</gene>
<proteinExistence type="predicted"/>
<keyword evidence="2" id="KW-1185">Reference proteome</keyword>
<dbReference type="EMBL" id="CM047746">
    <property type="protein sequence ID" value="KAJ0020753.1"/>
    <property type="molecule type" value="Genomic_DNA"/>
</dbReference>
<comment type="caution">
    <text evidence="1">The sequence shown here is derived from an EMBL/GenBank/DDBJ whole genome shotgun (WGS) entry which is preliminary data.</text>
</comment>
<name>A0ACC0XNT2_9ROSI</name>
<organism evidence="1 2">
    <name type="scientific">Pistacia integerrima</name>
    <dbReference type="NCBI Taxonomy" id="434235"/>
    <lineage>
        <taxon>Eukaryota</taxon>
        <taxon>Viridiplantae</taxon>
        <taxon>Streptophyta</taxon>
        <taxon>Embryophyta</taxon>
        <taxon>Tracheophyta</taxon>
        <taxon>Spermatophyta</taxon>
        <taxon>Magnoliopsida</taxon>
        <taxon>eudicotyledons</taxon>
        <taxon>Gunneridae</taxon>
        <taxon>Pentapetalae</taxon>
        <taxon>rosids</taxon>
        <taxon>malvids</taxon>
        <taxon>Sapindales</taxon>
        <taxon>Anacardiaceae</taxon>
        <taxon>Pistacia</taxon>
    </lineage>
</organism>
<evidence type="ECO:0000313" key="2">
    <source>
        <dbReference type="Proteomes" id="UP001163603"/>
    </source>
</evidence>
<protein>
    <submittedName>
        <fullName evidence="1">Uncharacterized protein</fullName>
    </submittedName>
</protein>
<evidence type="ECO:0000313" key="1">
    <source>
        <dbReference type="EMBL" id="KAJ0020753.1"/>
    </source>
</evidence>
<dbReference type="Proteomes" id="UP001163603">
    <property type="component" value="Chromosome 11"/>
</dbReference>
<accession>A0ACC0XNT2</accession>
<reference evidence="2" key="1">
    <citation type="journal article" date="2023" name="G3 (Bethesda)">
        <title>Genome assembly and association tests identify interacting loci associated with vigor, precocity, and sex in interspecific pistachio rootstocks.</title>
        <authorList>
            <person name="Palmer W."/>
            <person name="Jacygrad E."/>
            <person name="Sagayaradj S."/>
            <person name="Cavanaugh K."/>
            <person name="Han R."/>
            <person name="Bertier L."/>
            <person name="Beede B."/>
            <person name="Kafkas S."/>
            <person name="Golino D."/>
            <person name="Preece J."/>
            <person name="Michelmore R."/>
        </authorList>
    </citation>
    <scope>NUCLEOTIDE SEQUENCE [LARGE SCALE GENOMIC DNA]</scope>
</reference>